<protein>
    <recommendedName>
        <fullName evidence="4">DUF1542 domain-containing protein</fullName>
    </recommendedName>
</protein>
<name>A0ABW4CX02_9LACO</name>
<keyword evidence="3" id="KW-1185">Reference proteome</keyword>
<accession>A0ABW4CX02</accession>
<evidence type="ECO:0000313" key="3">
    <source>
        <dbReference type="Proteomes" id="UP001597212"/>
    </source>
</evidence>
<reference evidence="3" key="1">
    <citation type="journal article" date="2019" name="Int. J. Syst. Evol. Microbiol.">
        <title>The Global Catalogue of Microorganisms (GCM) 10K type strain sequencing project: providing services to taxonomists for standard genome sequencing and annotation.</title>
        <authorList>
            <consortium name="The Broad Institute Genomics Platform"/>
            <consortium name="The Broad Institute Genome Sequencing Center for Infectious Disease"/>
            <person name="Wu L."/>
            <person name="Ma J."/>
        </authorList>
    </citation>
    <scope>NUCLEOTIDE SEQUENCE [LARGE SCALE GENOMIC DNA]</scope>
    <source>
        <strain evidence="3">CCM 8912</strain>
    </source>
</reference>
<feature type="compositionally biased region" description="Low complexity" evidence="1">
    <location>
        <begin position="273"/>
        <end position="288"/>
    </location>
</feature>
<evidence type="ECO:0000256" key="1">
    <source>
        <dbReference type="SAM" id="MobiDB-lite"/>
    </source>
</evidence>
<evidence type="ECO:0008006" key="4">
    <source>
        <dbReference type="Google" id="ProtNLM"/>
    </source>
</evidence>
<feature type="region of interest" description="Disordered" evidence="1">
    <location>
        <begin position="206"/>
        <end position="289"/>
    </location>
</feature>
<dbReference type="Proteomes" id="UP001597212">
    <property type="component" value="Unassembled WGS sequence"/>
</dbReference>
<proteinExistence type="predicted"/>
<dbReference type="EMBL" id="JBHTOK010000055">
    <property type="protein sequence ID" value="MFD1440985.1"/>
    <property type="molecule type" value="Genomic_DNA"/>
</dbReference>
<comment type="caution">
    <text evidence="2">The sequence shown here is derived from an EMBL/GenBank/DDBJ whole genome shotgun (WGS) entry which is preliminary data.</text>
</comment>
<organism evidence="2 3">
    <name type="scientific">Lacticaseibacillus hegangensis</name>
    <dbReference type="NCBI Taxonomy" id="2486010"/>
    <lineage>
        <taxon>Bacteria</taxon>
        <taxon>Bacillati</taxon>
        <taxon>Bacillota</taxon>
        <taxon>Bacilli</taxon>
        <taxon>Lactobacillales</taxon>
        <taxon>Lactobacillaceae</taxon>
        <taxon>Lacticaseibacillus</taxon>
    </lineage>
</organism>
<dbReference type="RefSeq" id="WP_125757955.1">
    <property type="nucleotide sequence ID" value="NZ_JBHTOK010000055.1"/>
</dbReference>
<sequence>MKRPVALLITISVALAAGIGLVVHHQLSQTDAAARSVQRVTEATQALHKPAFIADPKSNLASAYLNQANYAYQQAERHHTALSAHQKVILKAAAQQLKDAKLYVAIRSEASAVLGPTQVITDQKYDSTTLERAFRTLEAANIKYAAAAKTPVTLVSLQTAALAKLRAAQRRPATAQTVAAAEAAIAEVPVAAFKQTYTPIAESLKQEEKVAPNPPDANAAEPQVPEQAAPAAPAKQAENGQTTKAAPAAKGSAQPAKTPAEEQPPKAPTGPEADSASSQQQAPAASVSDADRALIGIGGLFDTMHEAETAMKAAQAAAGSNRQASAYSIQFSDGSIHYTWSWLESDPIPAP</sequence>
<evidence type="ECO:0000313" key="2">
    <source>
        <dbReference type="EMBL" id="MFD1440985.1"/>
    </source>
</evidence>
<gene>
    <name evidence="2" type="ORF">ACFQ5K_06345</name>
</gene>
<feature type="compositionally biased region" description="Low complexity" evidence="1">
    <location>
        <begin position="216"/>
        <end position="257"/>
    </location>
</feature>